<dbReference type="PANTHER" id="PTHR31793">
    <property type="entry name" value="4-HYDROXYBENZOYL-COA THIOESTERASE FAMILY MEMBER"/>
    <property type="match status" value="1"/>
</dbReference>
<evidence type="ECO:0000256" key="2">
    <source>
        <dbReference type="ARBA" id="ARBA00022801"/>
    </source>
</evidence>
<keyword evidence="4" id="KW-1185">Reference proteome</keyword>
<accession>A0A285UW05</accession>
<keyword evidence="2 3" id="KW-0378">Hydrolase</keyword>
<dbReference type="Gene3D" id="3.10.129.10">
    <property type="entry name" value="Hotdog Thioesterase"/>
    <property type="match status" value="1"/>
</dbReference>
<dbReference type="EMBL" id="OBQD01000020">
    <property type="protein sequence ID" value="SOC46022.1"/>
    <property type="molecule type" value="Genomic_DNA"/>
</dbReference>
<dbReference type="OrthoDB" id="9799036at2"/>
<protein>
    <submittedName>
        <fullName evidence="3">Acyl-CoA thioester hydrolase</fullName>
    </submittedName>
</protein>
<evidence type="ECO:0000313" key="3">
    <source>
        <dbReference type="EMBL" id="SOC46022.1"/>
    </source>
</evidence>
<dbReference type="InterPro" id="IPR029069">
    <property type="entry name" value="HotDog_dom_sf"/>
</dbReference>
<reference evidence="3 4" key="1">
    <citation type="submission" date="2017-08" db="EMBL/GenBank/DDBJ databases">
        <authorList>
            <person name="de Groot N.N."/>
        </authorList>
    </citation>
    <scope>NUCLEOTIDE SEQUENCE [LARGE SCALE GENOMIC DNA]</scope>
    <source>
        <strain evidence="3 4">JC85</strain>
    </source>
</reference>
<dbReference type="AlphaFoldDB" id="A0A285UW05"/>
<evidence type="ECO:0000256" key="1">
    <source>
        <dbReference type="ARBA" id="ARBA00005953"/>
    </source>
</evidence>
<dbReference type="RefSeq" id="WP_141402119.1">
    <property type="nucleotide sequence ID" value="NZ_OBQD01000020.1"/>
</dbReference>
<gene>
    <name evidence="3" type="ORF">SAMN05892877_12032</name>
</gene>
<name>A0A285UW05_9HYPH</name>
<dbReference type="CDD" id="cd00586">
    <property type="entry name" value="4HBT"/>
    <property type="match status" value="1"/>
</dbReference>
<dbReference type="Proteomes" id="UP000219167">
    <property type="component" value="Unassembled WGS sequence"/>
</dbReference>
<evidence type="ECO:0000313" key="4">
    <source>
        <dbReference type="Proteomes" id="UP000219167"/>
    </source>
</evidence>
<comment type="similarity">
    <text evidence="1">Belongs to the 4-hydroxybenzoyl-CoA thioesterase family.</text>
</comment>
<organism evidence="3 4">
    <name type="scientific">Rhizobium subbaraonis</name>
    <dbReference type="NCBI Taxonomy" id="908946"/>
    <lineage>
        <taxon>Bacteria</taxon>
        <taxon>Pseudomonadati</taxon>
        <taxon>Pseudomonadota</taxon>
        <taxon>Alphaproteobacteria</taxon>
        <taxon>Hyphomicrobiales</taxon>
        <taxon>Rhizobiaceae</taxon>
        <taxon>Rhizobium/Agrobacterium group</taxon>
        <taxon>Rhizobium</taxon>
    </lineage>
</organism>
<dbReference type="Pfam" id="PF13279">
    <property type="entry name" value="4HBT_2"/>
    <property type="match status" value="1"/>
</dbReference>
<dbReference type="SUPFAM" id="SSF54637">
    <property type="entry name" value="Thioesterase/thiol ester dehydrase-isomerase"/>
    <property type="match status" value="1"/>
</dbReference>
<dbReference type="GO" id="GO:0047617">
    <property type="term" value="F:fatty acyl-CoA hydrolase activity"/>
    <property type="evidence" value="ECO:0007669"/>
    <property type="project" value="TreeGrafter"/>
</dbReference>
<dbReference type="InterPro" id="IPR050563">
    <property type="entry name" value="4-hydroxybenzoyl-CoA_TE"/>
</dbReference>
<dbReference type="PANTHER" id="PTHR31793:SF27">
    <property type="entry name" value="NOVEL THIOESTERASE SUPERFAMILY DOMAIN AND SAPOSIN A-TYPE DOMAIN CONTAINING PROTEIN (0610012H03RIK)"/>
    <property type="match status" value="1"/>
</dbReference>
<proteinExistence type="inferred from homology"/>
<sequence>MTAAPVRATAHHRQKYRRFFDMETRWNDMDLYGHMNNVVYLEYFDSALNRVLIEAGALALHGGSPIGVVAHSHTNYFSEVSYPDRVTVGVRIDRIGNTSLSWGFALFREDQDHAAAQGGYVHVYVDRATRRPVALGPEHRALAERLLVSED</sequence>